<proteinExistence type="predicted"/>
<dbReference type="RefSeq" id="WP_326018986.1">
    <property type="nucleotide sequence ID" value="NZ_JAOZYC010000130.1"/>
</dbReference>
<dbReference type="Gene3D" id="3.50.50.60">
    <property type="entry name" value="FAD/NAD(P)-binding domain"/>
    <property type="match status" value="1"/>
</dbReference>
<dbReference type="PANTHER" id="PTHR43422:SF3">
    <property type="entry name" value="THIAMINE THIAZOLE SYNTHASE"/>
    <property type="match status" value="1"/>
</dbReference>
<evidence type="ECO:0000256" key="1">
    <source>
        <dbReference type="SAM" id="MobiDB-lite"/>
    </source>
</evidence>
<comment type="caution">
    <text evidence="2">The sequence shown here is derived from an EMBL/GenBank/DDBJ whole genome shotgun (WGS) entry which is preliminary data.</text>
</comment>
<evidence type="ECO:0000313" key="3">
    <source>
        <dbReference type="Proteomes" id="UP001354931"/>
    </source>
</evidence>
<gene>
    <name evidence="2" type="ORF">OKJ99_22300</name>
</gene>
<protein>
    <submittedName>
        <fullName evidence="2">Uncharacterized protein</fullName>
    </submittedName>
</protein>
<dbReference type="InterPro" id="IPR036188">
    <property type="entry name" value="FAD/NAD-bd_sf"/>
</dbReference>
<accession>A0ABU6F8B0</accession>
<dbReference type="EMBL" id="JAOZYC010000130">
    <property type="protein sequence ID" value="MEB8340229.1"/>
    <property type="molecule type" value="Genomic_DNA"/>
</dbReference>
<keyword evidence="3" id="KW-1185">Reference proteome</keyword>
<sequence>MRGKTAVVLGGSVAGLCAAGVLANHFDKVIVLERDQLPPDAEHRRGVPQSKHPHFLLNSGRRAIGEIFPGFEEALIAAGGMLLMPSLDAAYCENDGWAARKSSSMTMVYSSRVLIERVLRDKARELPAIEIREGVSVTGLRTTEGGTTAGRVEGVDFRTGDESGSLPADLVVDALGRGSSVADWLSEAGWPAAAEKTLDAKVTYTSRWYDLPPADRRPASWWWKHLVVTPTQDTGDHPEEHEFLSNFFPIEGDRAIVCMGAWGLRMPREVDAFEAAADRVRAAPFGQAMHDCTPTSEVHLTRSTGNKWRRFDLLDRPPLGLVSVGDSICAFNPFYAQGMSSAARSALILAELLRGRDALDAAFFREFLTRQKKSLDVPWMLAMARDQAYDFATGSEVVPAWRRRIAARLSWPVFNAITATSREDDYVERTFTQVFNLDKSLREMATDPRFWLRIARYKVRELFGRTVVPHGFDDQQDPPGTDFTGITKANAHAYARDDRSPASETDLVND</sequence>
<dbReference type="PANTHER" id="PTHR43422">
    <property type="entry name" value="THIAMINE THIAZOLE SYNTHASE"/>
    <property type="match status" value="1"/>
</dbReference>
<organism evidence="2 3">
    <name type="scientific">Streptomyces endophyticus</name>
    <dbReference type="NCBI Taxonomy" id="714166"/>
    <lineage>
        <taxon>Bacteria</taxon>
        <taxon>Bacillati</taxon>
        <taxon>Actinomycetota</taxon>
        <taxon>Actinomycetes</taxon>
        <taxon>Kitasatosporales</taxon>
        <taxon>Streptomycetaceae</taxon>
        <taxon>Streptomyces</taxon>
    </lineage>
</organism>
<feature type="region of interest" description="Disordered" evidence="1">
    <location>
        <begin position="470"/>
        <end position="510"/>
    </location>
</feature>
<dbReference type="SUPFAM" id="SSF51905">
    <property type="entry name" value="FAD/NAD(P)-binding domain"/>
    <property type="match status" value="1"/>
</dbReference>
<name>A0ABU6F8B0_9ACTN</name>
<dbReference type="Proteomes" id="UP001354931">
    <property type="component" value="Unassembled WGS sequence"/>
</dbReference>
<evidence type="ECO:0000313" key="2">
    <source>
        <dbReference type="EMBL" id="MEB8340229.1"/>
    </source>
</evidence>
<reference evidence="2 3" key="1">
    <citation type="submission" date="2022-10" db="EMBL/GenBank/DDBJ databases">
        <authorList>
            <person name="Xie J."/>
            <person name="Shen N."/>
        </authorList>
    </citation>
    <scope>NUCLEOTIDE SEQUENCE [LARGE SCALE GENOMIC DNA]</scope>
    <source>
        <strain evidence="2 3">YIM65594</strain>
    </source>
</reference>